<comment type="caution">
    <text evidence="3">The sequence shown here is derived from an EMBL/GenBank/DDBJ whole genome shotgun (WGS) entry which is preliminary data.</text>
</comment>
<accession>A0AAE0CL32</accession>
<organism evidence="3 4">
    <name type="scientific">Dipteronia dyeriana</name>
    <dbReference type="NCBI Taxonomy" id="168575"/>
    <lineage>
        <taxon>Eukaryota</taxon>
        <taxon>Viridiplantae</taxon>
        <taxon>Streptophyta</taxon>
        <taxon>Embryophyta</taxon>
        <taxon>Tracheophyta</taxon>
        <taxon>Spermatophyta</taxon>
        <taxon>Magnoliopsida</taxon>
        <taxon>eudicotyledons</taxon>
        <taxon>Gunneridae</taxon>
        <taxon>Pentapetalae</taxon>
        <taxon>rosids</taxon>
        <taxon>malvids</taxon>
        <taxon>Sapindales</taxon>
        <taxon>Sapindaceae</taxon>
        <taxon>Hippocastanoideae</taxon>
        <taxon>Acereae</taxon>
        <taxon>Dipteronia</taxon>
    </lineage>
</organism>
<reference evidence="3" key="1">
    <citation type="journal article" date="2023" name="Plant J.">
        <title>Genome sequences and population genomics provide insights into the demographic history, inbreeding, and mutation load of two 'living fossil' tree species of Dipteronia.</title>
        <authorList>
            <person name="Feng Y."/>
            <person name="Comes H.P."/>
            <person name="Chen J."/>
            <person name="Zhu S."/>
            <person name="Lu R."/>
            <person name="Zhang X."/>
            <person name="Li P."/>
            <person name="Qiu J."/>
            <person name="Olsen K.M."/>
            <person name="Qiu Y."/>
        </authorList>
    </citation>
    <scope>NUCLEOTIDE SEQUENCE</scope>
    <source>
        <strain evidence="3">KIB01</strain>
    </source>
</reference>
<evidence type="ECO:0000313" key="3">
    <source>
        <dbReference type="EMBL" id="KAK2655076.1"/>
    </source>
</evidence>
<feature type="domain" description="MULE transposase" evidence="2">
    <location>
        <begin position="188"/>
        <end position="264"/>
    </location>
</feature>
<keyword evidence="4" id="KW-1185">Reference proteome</keyword>
<dbReference type="EMBL" id="JANJYI010000003">
    <property type="protein sequence ID" value="KAK2655076.1"/>
    <property type="molecule type" value="Genomic_DNA"/>
</dbReference>
<sequence length="265" mass="30107">MDIFTITVMFRNEVDDVGQCDSDHISLISLIRATIEELSGQDVVPNEDCLVWIHLPWCDERVEGGCQTLGWCDFEADKLNYDGDSEKDDDKDGEDESVDGDDGIMKECMDLFEGYQSKSKDEYFSDSELEPAQVRIAKLVKGIPFKKMMDGDNKFEVGQTFDNIEQMKELFREYAIQEGFPGRLQGFIGMDGCHLKGPYGGVLLSAVALDANSGLFPLAVCICKKETQSSWEWFLNNLKIHLKYPSDRNLTFMSDRQKRVIHALH</sequence>
<dbReference type="AlphaFoldDB" id="A0AAE0CL32"/>
<proteinExistence type="predicted"/>
<dbReference type="Pfam" id="PF10551">
    <property type="entry name" value="MULE"/>
    <property type="match status" value="1"/>
</dbReference>
<name>A0AAE0CL32_9ROSI</name>
<gene>
    <name evidence="3" type="ORF">Ddye_008128</name>
</gene>
<dbReference type="PANTHER" id="PTHR31973">
    <property type="entry name" value="POLYPROTEIN, PUTATIVE-RELATED"/>
    <property type="match status" value="1"/>
</dbReference>
<dbReference type="InterPro" id="IPR018289">
    <property type="entry name" value="MULE_transposase_dom"/>
</dbReference>
<protein>
    <recommendedName>
        <fullName evidence="2">MULE transposase domain-containing protein</fullName>
    </recommendedName>
</protein>
<dbReference type="PANTHER" id="PTHR31973:SF187">
    <property type="entry name" value="MUTATOR TRANSPOSASE MUDRA PROTEIN"/>
    <property type="match status" value="1"/>
</dbReference>
<feature type="region of interest" description="Disordered" evidence="1">
    <location>
        <begin position="83"/>
        <end position="102"/>
    </location>
</feature>
<evidence type="ECO:0000313" key="4">
    <source>
        <dbReference type="Proteomes" id="UP001280121"/>
    </source>
</evidence>
<evidence type="ECO:0000259" key="2">
    <source>
        <dbReference type="Pfam" id="PF10551"/>
    </source>
</evidence>
<evidence type="ECO:0000256" key="1">
    <source>
        <dbReference type="SAM" id="MobiDB-lite"/>
    </source>
</evidence>
<dbReference type="Proteomes" id="UP001280121">
    <property type="component" value="Unassembled WGS sequence"/>
</dbReference>